<dbReference type="InterPro" id="IPR001757">
    <property type="entry name" value="P_typ_ATPase"/>
</dbReference>
<dbReference type="PANTHER" id="PTHR42861">
    <property type="entry name" value="CALCIUM-TRANSPORTING ATPASE"/>
    <property type="match status" value="1"/>
</dbReference>
<dbReference type="InterPro" id="IPR018303">
    <property type="entry name" value="ATPase_P-typ_P_site"/>
</dbReference>
<feature type="transmembrane region" description="Helical" evidence="6">
    <location>
        <begin position="613"/>
        <end position="632"/>
    </location>
</feature>
<dbReference type="GO" id="GO:0016887">
    <property type="term" value="F:ATP hydrolysis activity"/>
    <property type="evidence" value="ECO:0007669"/>
    <property type="project" value="InterPro"/>
</dbReference>
<dbReference type="SUPFAM" id="SSF56784">
    <property type="entry name" value="HAD-like"/>
    <property type="match status" value="1"/>
</dbReference>
<evidence type="ECO:0000256" key="4">
    <source>
        <dbReference type="ARBA" id="ARBA00022989"/>
    </source>
</evidence>
<evidence type="ECO:0000313" key="9">
    <source>
        <dbReference type="Proteomes" id="UP000255523"/>
    </source>
</evidence>
<comment type="subcellular location">
    <subcellularLocation>
        <location evidence="1">Membrane</location>
        <topology evidence="1">Multi-pass membrane protein</topology>
    </subcellularLocation>
</comment>
<dbReference type="GO" id="GO:0016020">
    <property type="term" value="C:membrane"/>
    <property type="evidence" value="ECO:0007669"/>
    <property type="project" value="UniProtKB-SubCell"/>
</dbReference>
<dbReference type="InterPro" id="IPR036412">
    <property type="entry name" value="HAD-like_sf"/>
</dbReference>
<protein>
    <submittedName>
        <fullName evidence="8">E1-E2 family cation-transporting ATPase</fullName>
        <ecNumber evidence="8">3.6.3.-</ecNumber>
    </submittedName>
</protein>
<sequence length="777" mass="85249">MDIKDIKVTDMDKGLSASQVLNAKSNKIEDQSSKSYKKILQANIFSLFNAINVFLAFLVVLTGSYRNMLFMGVVVGNALIGIVQEVRSKKKLDALALLNQQKAHVLRDGKVDKIPVDEIVESDLILLQAGDQICVDGFLVSGEVECNESLLTGESDAIHKNQGDTLYSGSYVEAGHAKMQAVHVGEDTYVHSILKHAKREKKYPSQLRDSINSIIRFCTIILFPAGILLFLKSFFISQYSLNASILSTVAAVVGMIPEGLVILTSIALAIGALRLANQKVLVQELYCIETLARVDTLCLDKTGTITEGSMKVTGIESLSNYSQNEIRTILSRMFGALQDENATALAIREYCPVEVVPVKQIIPFSSSRKASAVLFEEEGYIIGAYPFIVKQPDASIVEKIEQYAKRGIRVLALCKAKESVQDSLLGDHEPIGLILIQDVLRKDIQTILSYFYKQGVDIKIISGDDANTVQAIAQKAGVQSLAVDMNTVQNIDLALREYSVFGRVTPEQKRDMILELKKQGHTVAMTGDGVNDVMALKEADCSIAMGSGSEATKNIASLVLLEDQFAALPSILNQGRCVINNIQRTASLFLVKTLLSLGCSLLTLFLLESYPFLPIQLTLISSLATGLPSFVLTLEPNTTRVQGHFLRTVFSKALPGAFCILLAIIGVYCFDVLGHQNLTYTQFSTMCTLLAGCNALCVLISVCKPMTKLRMLLVILMCSAFIVCCIVPSLQAWFCIELGVLTWIQKLYVLINIPIIFAVVFGLSRFVDKKLKEFKTN</sequence>
<keyword evidence="2 6" id="KW-0812">Transmembrane</keyword>
<feature type="transmembrane region" description="Helical" evidence="6">
    <location>
        <begin position="680"/>
        <end position="700"/>
    </location>
</feature>
<reference evidence="8 9" key="1">
    <citation type="submission" date="2018-06" db="EMBL/GenBank/DDBJ databases">
        <authorList>
            <consortium name="Pathogen Informatics"/>
            <person name="Doyle S."/>
        </authorList>
    </citation>
    <scope>NUCLEOTIDE SEQUENCE [LARGE SCALE GENOMIC DNA]</scope>
    <source>
        <strain evidence="8 9">NCTC11087</strain>
    </source>
</reference>
<evidence type="ECO:0000256" key="1">
    <source>
        <dbReference type="ARBA" id="ARBA00004141"/>
    </source>
</evidence>
<dbReference type="SFLD" id="SFLDS00003">
    <property type="entry name" value="Haloacid_Dehalogenase"/>
    <property type="match status" value="1"/>
</dbReference>
<feature type="transmembrane region" description="Helical" evidence="6">
    <location>
        <begin position="214"/>
        <end position="236"/>
    </location>
</feature>
<gene>
    <name evidence="8" type="primary">yfgQ</name>
    <name evidence="8" type="ORF">NCTC11087_01822</name>
</gene>
<dbReference type="Gene3D" id="3.40.50.1000">
    <property type="entry name" value="HAD superfamily/HAD-like"/>
    <property type="match status" value="1"/>
</dbReference>
<feature type="transmembrane region" description="Helical" evidence="6">
    <location>
        <begin position="248"/>
        <end position="273"/>
    </location>
</feature>
<evidence type="ECO:0000256" key="2">
    <source>
        <dbReference type="ARBA" id="ARBA00022692"/>
    </source>
</evidence>
<dbReference type="Gene3D" id="3.40.1110.10">
    <property type="entry name" value="Calcium-transporting ATPase, cytoplasmic domain N"/>
    <property type="match status" value="1"/>
</dbReference>
<keyword evidence="4 6" id="KW-1133">Transmembrane helix</keyword>
<dbReference type="SUPFAM" id="SSF81665">
    <property type="entry name" value="Calcium ATPase, transmembrane domain M"/>
    <property type="match status" value="1"/>
</dbReference>
<evidence type="ECO:0000256" key="3">
    <source>
        <dbReference type="ARBA" id="ARBA00022967"/>
    </source>
</evidence>
<organism evidence="8 9">
    <name type="scientific">Faecalicoccus pleomorphus</name>
    <dbReference type="NCBI Taxonomy" id="1323"/>
    <lineage>
        <taxon>Bacteria</taxon>
        <taxon>Bacillati</taxon>
        <taxon>Bacillota</taxon>
        <taxon>Erysipelotrichia</taxon>
        <taxon>Erysipelotrichales</taxon>
        <taxon>Erysipelotrichaceae</taxon>
        <taxon>Faecalicoccus</taxon>
    </lineage>
</organism>
<dbReference type="GO" id="GO:0005524">
    <property type="term" value="F:ATP binding"/>
    <property type="evidence" value="ECO:0007669"/>
    <property type="project" value="InterPro"/>
</dbReference>
<dbReference type="Gene3D" id="1.20.1110.10">
    <property type="entry name" value="Calcium-transporting ATPase, transmembrane domain"/>
    <property type="match status" value="1"/>
</dbReference>
<proteinExistence type="predicted"/>
<dbReference type="RefSeq" id="WP_022790523.1">
    <property type="nucleotide sequence ID" value="NZ_UHFX01000003.1"/>
</dbReference>
<accession>A0A380LNS3</accession>
<dbReference type="PRINTS" id="PR00120">
    <property type="entry name" value="HATPASE"/>
</dbReference>
<evidence type="ECO:0000256" key="5">
    <source>
        <dbReference type="ARBA" id="ARBA00023136"/>
    </source>
</evidence>
<dbReference type="EMBL" id="UHFX01000003">
    <property type="protein sequence ID" value="SUO04893.1"/>
    <property type="molecule type" value="Genomic_DNA"/>
</dbReference>
<dbReference type="OrthoDB" id="9760364at2"/>
<dbReference type="InterPro" id="IPR044492">
    <property type="entry name" value="P_typ_ATPase_HD_dom"/>
</dbReference>
<feature type="domain" description="P-type ATPase A" evidence="7">
    <location>
        <begin position="98"/>
        <end position="197"/>
    </location>
</feature>
<dbReference type="PRINTS" id="PR00119">
    <property type="entry name" value="CATATPASE"/>
</dbReference>
<dbReference type="SFLD" id="SFLDG00002">
    <property type="entry name" value="C1.7:_P-type_atpase_like"/>
    <property type="match status" value="1"/>
</dbReference>
<dbReference type="Pfam" id="PF00122">
    <property type="entry name" value="E1-E2_ATPase"/>
    <property type="match status" value="1"/>
</dbReference>
<dbReference type="PROSITE" id="PS00154">
    <property type="entry name" value="ATPASE_E1_E2"/>
    <property type="match status" value="1"/>
</dbReference>
<feature type="transmembrane region" description="Helical" evidence="6">
    <location>
        <begin position="42"/>
        <end position="61"/>
    </location>
</feature>
<keyword evidence="5 6" id="KW-0472">Membrane</keyword>
<feature type="transmembrane region" description="Helical" evidence="6">
    <location>
        <begin position="589"/>
        <end position="607"/>
    </location>
</feature>
<dbReference type="InterPro" id="IPR023214">
    <property type="entry name" value="HAD_sf"/>
</dbReference>
<dbReference type="Pfam" id="PF00702">
    <property type="entry name" value="Hydrolase"/>
    <property type="match status" value="1"/>
</dbReference>
<dbReference type="NCBIfam" id="TIGR01494">
    <property type="entry name" value="ATPase_P-type"/>
    <property type="match status" value="2"/>
</dbReference>
<dbReference type="InterPro" id="IPR059000">
    <property type="entry name" value="ATPase_P-type_domA"/>
</dbReference>
<dbReference type="SFLD" id="SFLDF00027">
    <property type="entry name" value="p-type_atpase"/>
    <property type="match status" value="1"/>
</dbReference>
<dbReference type="GeneID" id="77462763"/>
<dbReference type="InterPro" id="IPR008250">
    <property type="entry name" value="ATPase_P-typ_transduc_dom_A_sf"/>
</dbReference>
<keyword evidence="9" id="KW-1185">Reference proteome</keyword>
<feature type="transmembrane region" description="Helical" evidence="6">
    <location>
        <begin position="746"/>
        <end position="767"/>
    </location>
</feature>
<dbReference type="EC" id="3.6.3.-" evidence="8"/>
<dbReference type="InterPro" id="IPR023298">
    <property type="entry name" value="ATPase_P-typ_TM_dom_sf"/>
</dbReference>
<keyword evidence="8" id="KW-0378">Hydrolase</keyword>
<name>A0A380LNS3_9FIRM</name>
<feature type="transmembrane region" description="Helical" evidence="6">
    <location>
        <begin position="712"/>
        <end position="734"/>
    </location>
</feature>
<feature type="transmembrane region" description="Helical" evidence="6">
    <location>
        <begin position="653"/>
        <end position="674"/>
    </location>
</feature>
<evidence type="ECO:0000256" key="6">
    <source>
        <dbReference type="SAM" id="Phobius"/>
    </source>
</evidence>
<dbReference type="Gene3D" id="2.70.150.10">
    <property type="entry name" value="Calcium-transporting ATPase, cytoplasmic transduction domain A"/>
    <property type="match status" value="1"/>
</dbReference>
<keyword evidence="3" id="KW-1278">Translocase</keyword>
<dbReference type="SUPFAM" id="SSF81653">
    <property type="entry name" value="Calcium ATPase, transduction domain A"/>
    <property type="match status" value="1"/>
</dbReference>
<evidence type="ECO:0000313" key="8">
    <source>
        <dbReference type="EMBL" id="SUO04893.1"/>
    </source>
</evidence>
<evidence type="ECO:0000259" key="7">
    <source>
        <dbReference type="Pfam" id="PF00122"/>
    </source>
</evidence>
<dbReference type="AlphaFoldDB" id="A0A380LNS3"/>
<dbReference type="InterPro" id="IPR023299">
    <property type="entry name" value="ATPase_P-typ_cyto_dom_N"/>
</dbReference>
<dbReference type="Proteomes" id="UP000255523">
    <property type="component" value="Unassembled WGS sequence"/>
</dbReference>